<sequence length="188" mass="19964">MSFYREMIAAGFGGQGVMLLGQIVAHAALNEGNNVMWIPSYGPEMRGGTANCSVIVSDGEVASPLVSSPDVLVIMNQPSLAKFVGKLRKGGTLIYNEDLVTYDNPRDDVNIVKVKANSIAMELGNEKVANIVVLGALAETVDIASADALKEAVKEILGAKKAHLLEINMKAFEKGQEVGKQYVAQANS</sequence>
<dbReference type="PANTHER" id="PTHR42730">
    <property type="entry name" value="2-OXOGLUTARATE SYNTHASE SUBUNIT KORC"/>
    <property type="match status" value="1"/>
</dbReference>
<accession>A0A0T5XCR8</accession>
<dbReference type="PANTHER" id="PTHR42730:SF1">
    <property type="entry name" value="2-OXOGLUTARATE SYNTHASE SUBUNIT KORC"/>
    <property type="match status" value="1"/>
</dbReference>
<dbReference type="RefSeq" id="WP_009201163.1">
    <property type="nucleotide sequence ID" value="NZ_ACJX03000001.1"/>
</dbReference>
<evidence type="ECO:0000313" key="3">
    <source>
        <dbReference type="EMBL" id="KRT36144.1"/>
    </source>
</evidence>
<reference evidence="4" key="1">
    <citation type="submission" date="2012-09" db="EMBL/GenBank/DDBJ databases">
        <authorList>
            <person name="Weinstock G."/>
            <person name="Sodergren E."/>
            <person name="Clifton S."/>
            <person name="Fulton L."/>
            <person name="Fulton B."/>
            <person name="Courtney L."/>
            <person name="Fronick C."/>
            <person name="Harrison M."/>
            <person name="Strong C."/>
            <person name="Farmer C."/>
            <person name="Delehaunty K."/>
            <person name="Markovic C."/>
            <person name="Hall O."/>
            <person name="Minx P."/>
            <person name="Tomlinson C."/>
            <person name="Mitreva M."/>
            <person name="Nelson J."/>
            <person name="Hou S."/>
            <person name="Wollam A."/>
            <person name="Pepin K.H."/>
            <person name="Johnson M."/>
            <person name="Bhonagiri V."/>
            <person name="Nash W.E."/>
            <person name="Suruliraj S."/>
            <person name="Warren W."/>
            <person name="Chinwalla A."/>
            <person name="Mardis E.R."/>
            <person name="Wilson R.K."/>
        </authorList>
    </citation>
    <scope>NUCLEOTIDE SEQUENCE [LARGE SCALE GENOMIC DNA]</scope>
    <source>
        <strain evidence="4">OS1</strain>
    </source>
</reference>
<dbReference type="InterPro" id="IPR019752">
    <property type="entry name" value="Pyrv/ketoisovalerate_OxRed_cat"/>
</dbReference>
<evidence type="ECO:0000259" key="2">
    <source>
        <dbReference type="Pfam" id="PF01558"/>
    </source>
</evidence>
<name>A0A0T5XCR8_9BACT</name>
<dbReference type="Gene3D" id="3.40.920.10">
    <property type="entry name" value="Pyruvate-ferredoxin oxidoreductase, PFOR, domain III"/>
    <property type="match status" value="1"/>
</dbReference>
<dbReference type="Proteomes" id="UP000005273">
    <property type="component" value="Unassembled WGS sequence"/>
</dbReference>
<evidence type="ECO:0000313" key="4">
    <source>
        <dbReference type="Proteomes" id="UP000005273"/>
    </source>
</evidence>
<dbReference type="AlphaFoldDB" id="A0A0T5XCR8"/>
<dbReference type="NCBIfam" id="TIGR02175">
    <property type="entry name" value="PorC_KorC"/>
    <property type="match status" value="1"/>
</dbReference>
<dbReference type="EMBL" id="ACJX03000001">
    <property type="protein sequence ID" value="KRT36144.1"/>
    <property type="molecule type" value="Genomic_DNA"/>
</dbReference>
<proteinExistence type="predicted"/>
<keyword evidence="4" id="KW-1185">Reference proteome</keyword>
<dbReference type="InterPro" id="IPR011894">
    <property type="entry name" value="PorC_KorC"/>
</dbReference>
<dbReference type="GO" id="GO:0016625">
    <property type="term" value="F:oxidoreductase activity, acting on the aldehyde or oxo group of donors, iron-sulfur protein as acceptor"/>
    <property type="evidence" value="ECO:0007669"/>
    <property type="project" value="InterPro"/>
</dbReference>
<evidence type="ECO:0000256" key="1">
    <source>
        <dbReference type="ARBA" id="ARBA00023002"/>
    </source>
</evidence>
<gene>
    <name evidence="3" type="ORF">HMPREF1705_03407</name>
</gene>
<dbReference type="InterPro" id="IPR002869">
    <property type="entry name" value="Pyrv_flavodox_OxRed_cen"/>
</dbReference>
<dbReference type="InterPro" id="IPR052554">
    <property type="entry name" value="2-oxoglutarate_synth_KorC"/>
</dbReference>
<dbReference type="STRING" id="592015.HMPREF1705_03407"/>
<keyword evidence="1" id="KW-0560">Oxidoreductase</keyword>
<organism evidence="3 4">
    <name type="scientific">Acetomicrobium hydrogeniformans ATCC BAA-1850</name>
    <dbReference type="NCBI Taxonomy" id="592015"/>
    <lineage>
        <taxon>Bacteria</taxon>
        <taxon>Thermotogati</taxon>
        <taxon>Synergistota</taxon>
        <taxon>Synergistia</taxon>
        <taxon>Synergistales</taxon>
        <taxon>Acetomicrobiaceae</taxon>
        <taxon>Acetomicrobium</taxon>
    </lineage>
</organism>
<dbReference type="SUPFAM" id="SSF53323">
    <property type="entry name" value="Pyruvate-ferredoxin oxidoreductase, PFOR, domain III"/>
    <property type="match status" value="1"/>
</dbReference>
<feature type="domain" description="Pyruvate/ketoisovalerate oxidoreductase catalytic" evidence="2">
    <location>
        <begin position="13"/>
        <end position="175"/>
    </location>
</feature>
<comment type="caution">
    <text evidence="3">The sequence shown here is derived from an EMBL/GenBank/DDBJ whole genome shotgun (WGS) entry which is preliminary data.</text>
</comment>
<dbReference type="Pfam" id="PF01558">
    <property type="entry name" value="POR"/>
    <property type="match status" value="1"/>
</dbReference>
<dbReference type="eggNOG" id="COG1014">
    <property type="taxonomic scope" value="Bacteria"/>
</dbReference>
<protein>
    <submittedName>
        <fullName evidence="3">Putative 2-oxoglutarate ferredoxin oxidoreductase subunit gamma</fullName>
    </submittedName>
</protein>
<dbReference type="OrthoDB" id="9789125at2"/>